<keyword evidence="2" id="KW-0732">Signal</keyword>
<evidence type="ECO:0000313" key="3">
    <source>
        <dbReference type="EMBL" id="GCD40831.1"/>
    </source>
</evidence>
<evidence type="ECO:0000256" key="2">
    <source>
        <dbReference type="SAM" id="SignalP"/>
    </source>
</evidence>
<dbReference type="Proteomes" id="UP000286746">
    <property type="component" value="Unassembled WGS sequence"/>
</dbReference>
<proteinExistence type="predicted"/>
<dbReference type="RefSeq" id="WP_125051371.1">
    <property type="nucleotide sequence ID" value="NZ_BHZD01000001.1"/>
</dbReference>
<sequence length="290" mass="31057">MILLLILIMAFSFGAAQGAQAARREMGDHYRQKKVQNADRNAAAIGEAGGVSLGALASTTAHSLGLAARGFNKGWRRGWPKGREWVLDRTNRRSVRPYADRDAGLVRPKKPYEVTTASAPDPLPKKTSAKTGPVRSGSRADDDNLPVRATESDNKGVRTMPITTTTAEATNHTALLTALDAIIHEAAANHDDASADLARSNQEVTNVEALAAGLASEEIALDPESVGQVQALVEPFQQRAMAAEQRLASCEALKAQAEQAKQIVVAKHQMMKEAHDSNPDAAQKAYYQGD</sequence>
<feature type="signal peptide" evidence="2">
    <location>
        <begin position="1"/>
        <end position="21"/>
    </location>
</feature>
<keyword evidence="4" id="KW-1185">Reference proteome</keyword>
<accession>A0A401VUW7</accession>
<reference evidence="3 4" key="1">
    <citation type="submission" date="2018-11" db="EMBL/GenBank/DDBJ databases">
        <title>Whole genome sequence of Streptomyces paromomycinus NBRC 15454(T).</title>
        <authorList>
            <person name="Komaki H."/>
            <person name="Tamura T."/>
        </authorList>
    </citation>
    <scope>NUCLEOTIDE SEQUENCE [LARGE SCALE GENOMIC DNA]</scope>
    <source>
        <strain evidence="3 4">NBRC 15454</strain>
    </source>
</reference>
<name>A0A401VUW7_STREY</name>
<dbReference type="AlphaFoldDB" id="A0A401VUW7"/>
<protein>
    <submittedName>
        <fullName evidence="3">Uncharacterized protein</fullName>
    </submittedName>
</protein>
<evidence type="ECO:0000313" key="4">
    <source>
        <dbReference type="Proteomes" id="UP000286746"/>
    </source>
</evidence>
<evidence type="ECO:0000256" key="1">
    <source>
        <dbReference type="SAM" id="MobiDB-lite"/>
    </source>
</evidence>
<organism evidence="3 4">
    <name type="scientific">Streptomyces paromomycinus</name>
    <name type="common">Streptomyces rimosus subsp. paromomycinus</name>
    <dbReference type="NCBI Taxonomy" id="92743"/>
    <lineage>
        <taxon>Bacteria</taxon>
        <taxon>Bacillati</taxon>
        <taxon>Actinomycetota</taxon>
        <taxon>Actinomycetes</taxon>
        <taxon>Kitasatosporales</taxon>
        <taxon>Streptomycetaceae</taxon>
        <taxon>Streptomyces</taxon>
    </lineage>
</organism>
<comment type="caution">
    <text evidence="3">The sequence shown here is derived from an EMBL/GenBank/DDBJ whole genome shotgun (WGS) entry which is preliminary data.</text>
</comment>
<feature type="region of interest" description="Disordered" evidence="1">
    <location>
        <begin position="101"/>
        <end position="156"/>
    </location>
</feature>
<feature type="chain" id="PRO_5019283633" evidence="2">
    <location>
        <begin position="22"/>
        <end position="290"/>
    </location>
</feature>
<gene>
    <name evidence="3" type="ORF">GKJPGBOP_00484</name>
</gene>
<dbReference type="EMBL" id="BHZD01000001">
    <property type="protein sequence ID" value="GCD40831.1"/>
    <property type="molecule type" value="Genomic_DNA"/>
</dbReference>